<name>B0E2W9_LACBS</name>
<gene>
    <name evidence="2" type="ORF">LACBIDRAFT_335632</name>
</gene>
<evidence type="ECO:0000313" key="2">
    <source>
        <dbReference type="EMBL" id="EDQ98805.1"/>
    </source>
</evidence>
<dbReference type="HOGENOM" id="CLU_594558_0_0_1"/>
<organism evidence="3">
    <name type="scientific">Laccaria bicolor (strain S238N-H82 / ATCC MYA-4686)</name>
    <name type="common">Bicoloured deceiver</name>
    <name type="synonym">Laccaria laccata var. bicolor</name>
    <dbReference type="NCBI Taxonomy" id="486041"/>
    <lineage>
        <taxon>Eukaryota</taxon>
        <taxon>Fungi</taxon>
        <taxon>Dikarya</taxon>
        <taxon>Basidiomycota</taxon>
        <taxon>Agaricomycotina</taxon>
        <taxon>Agaricomycetes</taxon>
        <taxon>Agaricomycetidae</taxon>
        <taxon>Agaricales</taxon>
        <taxon>Agaricineae</taxon>
        <taxon>Hydnangiaceae</taxon>
        <taxon>Laccaria</taxon>
    </lineage>
</organism>
<dbReference type="InParanoid" id="B0E2W9"/>
<feature type="domain" description="DUF7770" evidence="1">
    <location>
        <begin position="309"/>
        <end position="458"/>
    </location>
</feature>
<dbReference type="RefSeq" id="XP_001890535.1">
    <property type="nucleotide sequence ID" value="XM_001890500.1"/>
</dbReference>
<dbReference type="GeneID" id="6086194"/>
<evidence type="ECO:0000313" key="3">
    <source>
        <dbReference type="Proteomes" id="UP000001194"/>
    </source>
</evidence>
<evidence type="ECO:0000259" key="1">
    <source>
        <dbReference type="Pfam" id="PF24968"/>
    </source>
</evidence>
<protein>
    <submittedName>
        <fullName evidence="2">Predicted protein</fullName>
    </submittedName>
</protein>
<reference evidence="2 3" key="1">
    <citation type="journal article" date="2008" name="Nature">
        <title>The genome of Laccaria bicolor provides insights into mycorrhizal symbiosis.</title>
        <authorList>
            <person name="Martin F."/>
            <person name="Aerts A."/>
            <person name="Ahren D."/>
            <person name="Brun A."/>
            <person name="Danchin E.G.J."/>
            <person name="Duchaussoy F."/>
            <person name="Gibon J."/>
            <person name="Kohler A."/>
            <person name="Lindquist E."/>
            <person name="Pereda V."/>
            <person name="Salamov A."/>
            <person name="Shapiro H.J."/>
            <person name="Wuyts J."/>
            <person name="Blaudez D."/>
            <person name="Buee M."/>
            <person name="Brokstein P."/>
            <person name="Canbaeck B."/>
            <person name="Cohen D."/>
            <person name="Courty P.E."/>
            <person name="Coutinho P.M."/>
            <person name="Delaruelle C."/>
            <person name="Detter J.C."/>
            <person name="Deveau A."/>
            <person name="DiFazio S."/>
            <person name="Duplessis S."/>
            <person name="Fraissinet-Tachet L."/>
            <person name="Lucic E."/>
            <person name="Frey-Klett P."/>
            <person name="Fourrey C."/>
            <person name="Feussner I."/>
            <person name="Gay G."/>
            <person name="Grimwood J."/>
            <person name="Hoegger P.J."/>
            <person name="Jain P."/>
            <person name="Kilaru S."/>
            <person name="Labbe J."/>
            <person name="Lin Y.C."/>
            <person name="Legue V."/>
            <person name="Le Tacon F."/>
            <person name="Marmeisse R."/>
            <person name="Melayah D."/>
            <person name="Montanini B."/>
            <person name="Muratet M."/>
            <person name="Nehls U."/>
            <person name="Niculita-Hirzel H."/>
            <person name="Oudot-Le Secq M.P."/>
            <person name="Peter M."/>
            <person name="Quesneville H."/>
            <person name="Rajashekar B."/>
            <person name="Reich M."/>
            <person name="Rouhier N."/>
            <person name="Schmutz J."/>
            <person name="Yin T."/>
            <person name="Chalot M."/>
            <person name="Henrissat B."/>
            <person name="Kuees U."/>
            <person name="Lucas S."/>
            <person name="Van de Peer Y."/>
            <person name="Podila G.K."/>
            <person name="Polle A."/>
            <person name="Pukkila P.J."/>
            <person name="Richardson P.M."/>
            <person name="Rouze P."/>
            <person name="Sanders I.R."/>
            <person name="Stajich J.E."/>
            <person name="Tunlid A."/>
            <person name="Tuskan G."/>
            <person name="Grigoriev I.V."/>
        </authorList>
    </citation>
    <scope>NUCLEOTIDE SEQUENCE [LARGE SCALE GENOMIC DNA]</scope>
    <source>
        <strain evidence="3">S238N-H82 / ATCC MYA-4686</strain>
    </source>
</reference>
<dbReference type="EMBL" id="DS547194">
    <property type="protein sequence ID" value="EDQ98805.1"/>
    <property type="molecule type" value="Genomic_DNA"/>
</dbReference>
<dbReference type="Proteomes" id="UP000001194">
    <property type="component" value="Unassembled WGS sequence"/>
</dbReference>
<dbReference type="KEGG" id="lbc:LACBIDRAFT_335632"/>
<accession>B0E2W9</accession>
<keyword evidence="3" id="KW-1185">Reference proteome</keyword>
<proteinExistence type="predicted"/>
<dbReference type="AlphaFoldDB" id="B0E2W9"/>
<sequence>MLGNLLSVPYFGVQRVGCESSTSSLSALSISPEILPRQAEPAITQGIFVVPCWLPCTLHVLQNALEKPWTNAVIRSGELFNLSLKGGIENSPSGVFETVNARRRYISCVRPTNLNLHLEEKFSRVTYAGTSEEILVESVQGVLQNSELEERKLSEFDLVSGSTPMPFTKQPTQWHFFRSQISEATFSFGAATTHAPYIMAELAYHDCSDSLLPIHDTTETILVLPLREFILFIFYKDSEESPRDSSMSSFMYTRADLKFSQNNHTMRLHTLTSNSVGEKVRNHIFNTVNDHWGISQFSKTNLPLPISHIHFIAHPNEDNSGSDGQQPTNHWTMYLETSPTSSVHIDVAPDDNDVAMVMLDTEQVNYDAYNVFHKSLPVIGESCSVATVLDVLITKKRDVYRFAPVGEGCRYWLSIFVLDLVDAGLVNRGDAQDAIDGLGMYWSFPPGTGSFAREIARGSI</sequence>
<dbReference type="InterPro" id="IPR056672">
    <property type="entry name" value="DUF7770"/>
</dbReference>
<dbReference type="OrthoDB" id="3527137at2759"/>
<dbReference type="Pfam" id="PF24968">
    <property type="entry name" value="DUF7770"/>
    <property type="match status" value="1"/>
</dbReference>